<reference evidence="1" key="1">
    <citation type="submission" date="2019-11" db="UniProtKB">
        <authorList>
            <consortium name="WormBaseParasite"/>
        </authorList>
    </citation>
    <scope>IDENTIFICATION</scope>
</reference>
<sequence>MEIVDSTSSGRFLWLSEDLYFALKGIKTRHQRQQVESALQMPDYERHLPRARPETVGTQRFLSQDIQPRVRKSCLRINY</sequence>
<organism evidence="1">
    <name type="scientific">Mesocestoides corti</name>
    <name type="common">Flatworm</name>
    <dbReference type="NCBI Taxonomy" id="53468"/>
    <lineage>
        <taxon>Eukaryota</taxon>
        <taxon>Metazoa</taxon>
        <taxon>Spiralia</taxon>
        <taxon>Lophotrochozoa</taxon>
        <taxon>Platyhelminthes</taxon>
        <taxon>Cestoda</taxon>
        <taxon>Eucestoda</taxon>
        <taxon>Cyclophyllidea</taxon>
        <taxon>Mesocestoididae</taxon>
        <taxon>Mesocestoides</taxon>
    </lineage>
</organism>
<dbReference type="WBParaSite" id="MCU_010436-RA">
    <property type="protein sequence ID" value="MCU_010436-RA"/>
    <property type="gene ID" value="MCU_010436"/>
</dbReference>
<protein>
    <submittedName>
        <fullName evidence="1">Transposase</fullName>
    </submittedName>
</protein>
<dbReference type="AlphaFoldDB" id="A0A5K3FTJ8"/>
<accession>A0A5K3FTJ8</accession>
<name>A0A5K3FTJ8_MESCO</name>
<proteinExistence type="predicted"/>
<evidence type="ECO:0000313" key="1">
    <source>
        <dbReference type="WBParaSite" id="MCU_010436-RA"/>
    </source>
</evidence>